<sequence>MKLLIVCSFLLIGVLAFQRYGPSELECANKLNVTIETIENIEFPAVLNNTLLNDFMECTWKKRGWLNADGEVNWNLLKNFLLSKEHLENVQINLFRPSDYEYALEGVINRCRDVRGDTPGQTVIKVRNCFVGKENPANDLPTSIATFLILRSAIVSLTSQANTTRQF</sequence>
<dbReference type="Gene3D" id="1.10.238.20">
    <property type="entry name" value="Pheromone/general odorant binding protein domain"/>
    <property type="match status" value="1"/>
</dbReference>
<evidence type="ECO:0000313" key="3">
    <source>
        <dbReference type="Proteomes" id="UP000801492"/>
    </source>
</evidence>
<feature type="chain" id="PRO_5035441593" evidence="1">
    <location>
        <begin position="17"/>
        <end position="167"/>
    </location>
</feature>
<dbReference type="InterPro" id="IPR006170">
    <property type="entry name" value="PBP/GOBP"/>
</dbReference>
<accession>A0A8K0D4B4</accession>
<dbReference type="OrthoDB" id="6735400at2759"/>
<dbReference type="Pfam" id="PF01395">
    <property type="entry name" value="PBP_GOBP"/>
    <property type="match status" value="1"/>
</dbReference>
<dbReference type="AlphaFoldDB" id="A0A8K0D4B4"/>
<dbReference type="Proteomes" id="UP000801492">
    <property type="component" value="Unassembled WGS sequence"/>
</dbReference>
<dbReference type="GO" id="GO:0005549">
    <property type="term" value="F:odorant binding"/>
    <property type="evidence" value="ECO:0007669"/>
    <property type="project" value="InterPro"/>
</dbReference>
<organism evidence="2 3">
    <name type="scientific">Ignelater luminosus</name>
    <name type="common">Cucubano</name>
    <name type="synonym">Pyrophorus luminosus</name>
    <dbReference type="NCBI Taxonomy" id="2038154"/>
    <lineage>
        <taxon>Eukaryota</taxon>
        <taxon>Metazoa</taxon>
        <taxon>Ecdysozoa</taxon>
        <taxon>Arthropoda</taxon>
        <taxon>Hexapoda</taxon>
        <taxon>Insecta</taxon>
        <taxon>Pterygota</taxon>
        <taxon>Neoptera</taxon>
        <taxon>Endopterygota</taxon>
        <taxon>Coleoptera</taxon>
        <taxon>Polyphaga</taxon>
        <taxon>Elateriformia</taxon>
        <taxon>Elateroidea</taxon>
        <taxon>Elateridae</taxon>
        <taxon>Agrypninae</taxon>
        <taxon>Pyrophorini</taxon>
        <taxon>Ignelater</taxon>
    </lineage>
</organism>
<dbReference type="InterPro" id="IPR036728">
    <property type="entry name" value="PBP_GOBP_sf"/>
</dbReference>
<dbReference type="EMBL" id="VTPC01005486">
    <property type="protein sequence ID" value="KAF2895957.1"/>
    <property type="molecule type" value="Genomic_DNA"/>
</dbReference>
<comment type="caution">
    <text evidence="2">The sequence shown here is derived from an EMBL/GenBank/DDBJ whole genome shotgun (WGS) entry which is preliminary data.</text>
</comment>
<proteinExistence type="predicted"/>
<name>A0A8K0D4B4_IGNLU</name>
<keyword evidence="1" id="KW-0732">Signal</keyword>
<evidence type="ECO:0000313" key="2">
    <source>
        <dbReference type="EMBL" id="KAF2895957.1"/>
    </source>
</evidence>
<dbReference type="CDD" id="cd23992">
    <property type="entry name" value="PBP_GOBP"/>
    <property type="match status" value="1"/>
</dbReference>
<protein>
    <submittedName>
        <fullName evidence="2">Uncharacterized protein</fullName>
    </submittedName>
</protein>
<gene>
    <name evidence="2" type="ORF">ILUMI_10220</name>
</gene>
<reference evidence="2" key="1">
    <citation type="submission" date="2019-08" db="EMBL/GenBank/DDBJ databases">
        <title>The genome of the North American firefly Photinus pyralis.</title>
        <authorList>
            <consortium name="Photinus pyralis genome working group"/>
            <person name="Fallon T.R."/>
            <person name="Sander Lower S.E."/>
            <person name="Weng J.-K."/>
        </authorList>
    </citation>
    <scope>NUCLEOTIDE SEQUENCE</scope>
    <source>
        <strain evidence="2">TRF0915ILg1</strain>
        <tissue evidence="2">Whole body</tissue>
    </source>
</reference>
<evidence type="ECO:0000256" key="1">
    <source>
        <dbReference type="SAM" id="SignalP"/>
    </source>
</evidence>
<dbReference type="SUPFAM" id="SSF47565">
    <property type="entry name" value="Insect pheromone/odorant-binding proteins"/>
    <property type="match status" value="1"/>
</dbReference>
<feature type="signal peptide" evidence="1">
    <location>
        <begin position="1"/>
        <end position="16"/>
    </location>
</feature>
<keyword evidence="3" id="KW-1185">Reference proteome</keyword>